<evidence type="ECO:0000313" key="3">
    <source>
        <dbReference type="Proteomes" id="UP000054321"/>
    </source>
</evidence>
<feature type="compositionally biased region" description="Low complexity" evidence="1">
    <location>
        <begin position="9"/>
        <end position="22"/>
    </location>
</feature>
<dbReference type="HOGENOM" id="CLU_152080_0_0_1"/>
<organism evidence="2 3">
    <name type="scientific">Oidiodendron maius (strain Zn)</name>
    <dbReference type="NCBI Taxonomy" id="913774"/>
    <lineage>
        <taxon>Eukaryota</taxon>
        <taxon>Fungi</taxon>
        <taxon>Dikarya</taxon>
        <taxon>Ascomycota</taxon>
        <taxon>Pezizomycotina</taxon>
        <taxon>Leotiomycetes</taxon>
        <taxon>Leotiomycetes incertae sedis</taxon>
        <taxon>Myxotrichaceae</taxon>
        <taxon>Oidiodendron</taxon>
    </lineage>
</organism>
<sequence>MSESTIVPSSSSNEGSSNGSNSILEERLAAMAKRVEDVQKQNPDGDLKVETQWWVPSVTLGVDLQEGLDKETNNKWKACGRKAMERKFTPDAMAEARSEVKTILAGHPDILERVETLIFKNEEVWASMNKYAESEAAEGRDVFGSCAAVPK</sequence>
<gene>
    <name evidence="2" type="ORF">OIDMADRAFT_20057</name>
</gene>
<dbReference type="EMBL" id="KN832880">
    <property type="protein sequence ID" value="KIM98325.1"/>
    <property type="molecule type" value="Genomic_DNA"/>
</dbReference>
<dbReference type="InParanoid" id="A0A0C3GQK6"/>
<dbReference type="Proteomes" id="UP000054321">
    <property type="component" value="Unassembled WGS sequence"/>
</dbReference>
<protein>
    <submittedName>
        <fullName evidence="2">Uncharacterized protein</fullName>
    </submittedName>
</protein>
<evidence type="ECO:0000313" key="2">
    <source>
        <dbReference type="EMBL" id="KIM98325.1"/>
    </source>
</evidence>
<dbReference type="OrthoDB" id="4565503at2759"/>
<dbReference type="STRING" id="913774.A0A0C3GQK6"/>
<name>A0A0C3GQK6_OIDMZ</name>
<proteinExistence type="predicted"/>
<reference evidence="2 3" key="1">
    <citation type="submission" date="2014-04" db="EMBL/GenBank/DDBJ databases">
        <authorList>
            <consortium name="DOE Joint Genome Institute"/>
            <person name="Kuo A."/>
            <person name="Martino E."/>
            <person name="Perotto S."/>
            <person name="Kohler A."/>
            <person name="Nagy L.G."/>
            <person name="Floudas D."/>
            <person name="Copeland A."/>
            <person name="Barry K.W."/>
            <person name="Cichocki N."/>
            <person name="Veneault-Fourrey C."/>
            <person name="LaButti K."/>
            <person name="Lindquist E.A."/>
            <person name="Lipzen A."/>
            <person name="Lundell T."/>
            <person name="Morin E."/>
            <person name="Murat C."/>
            <person name="Sun H."/>
            <person name="Tunlid A."/>
            <person name="Henrissat B."/>
            <person name="Grigoriev I.V."/>
            <person name="Hibbett D.S."/>
            <person name="Martin F."/>
            <person name="Nordberg H.P."/>
            <person name="Cantor M.N."/>
            <person name="Hua S.X."/>
        </authorList>
    </citation>
    <scope>NUCLEOTIDE SEQUENCE [LARGE SCALE GENOMIC DNA]</scope>
    <source>
        <strain evidence="2 3">Zn</strain>
    </source>
</reference>
<evidence type="ECO:0000256" key="1">
    <source>
        <dbReference type="SAM" id="MobiDB-lite"/>
    </source>
</evidence>
<dbReference type="AlphaFoldDB" id="A0A0C3GQK6"/>
<reference evidence="3" key="2">
    <citation type="submission" date="2015-01" db="EMBL/GenBank/DDBJ databases">
        <title>Evolutionary Origins and Diversification of the Mycorrhizal Mutualists.</title>
        <authorList>
            <consortium name="DOE Joint Genome Institute"/>
            <consortium name="Mycorrhizal Genomics Consortium"/>
            <person name="Kohler A."/>
            <person name="Kuo A."/>
            <person name="Nagy L.G."/>
            <person name="Floudas D."/>
            <person name="Copeland A."/>
            <person name="Barry K.W."/>
            <person name="Cichocki N."/>
            <person name="Veneault-Fourrey C."/>
            <person name="LaButti K."/>
            <person name="Lindquist E.A."/>
            <person name="Lipzen A."/>
            <person name="Lundell T."/>
            <person name="Morin E."/>
            <person name="Murat C."/>
            <person name="Riley R."/>
            <person name="Ohm R."/>
            <person name="Sun H."/>
            <person name="Tunlid A."/>
            <person name="Henrissat B."/>
            <person name="Grigoriev I.V."/>
            <person name="Hibbett D.S."/>
            <person name="Martin F."/>
        </authorList>
    </citation>
    <scope>NUCLEOTIDE SEQUENCE [LARGE SCALE GENOMIC DNA]</scope>
    <source>
        <strain evidence="3">Zn</strain>
    </source>
</reference>
<feature type="region of interest" description="Disordered" evidence="1">
    <location>
        <begin position="1"/>
        <end position="25"/>
    </location>
</feature>
<accession>A0A0C3GQK6</accession>
<keyword evidence="3" id="KW-1185">Reference proteome</keyword>